<organism evidence="2 3">
    <name type="scientific">Alkaliphilus pronyensis</name>
    <dbReference type="NCBI Taxonomy" id="1482732"/>
    <lineage>
        <taxon>Bacteria</taxon>
        <taxon>Bacillati</taxon>
        <taxon>Bacillota</taxon>
        <taxon>Clostridia</taxon>
        <taxon>Peptostreptococcales</taxon>
        <taxon>Natronincolaceae</taxon>
        <taxon>Alkaliphilus</taxon>
    </lineage>
</organism>
<dbReference type="EC" id="3.5.2.9" evidence="1"/>
<evidence type="ECO:0000256" key="1">
    <source>
        <dbReference type="HAMAP-Rule" id="MF_00691"/>
    </source>
</evidence>
<dbReference type="PANTHER" id="PTHR30292:SF0">
    <property type="entry name" value="5-OXOPROLINASE SUBUNIT A"/>
    <property type="match status" value="1"/>
</dbReference>
<dbReference type="CDD" id="cd10787">
    <property type="entry name" value="LamB_YcsF_like"/>
    <property type="match status" value="1"/>
</dbReference>
<evidence type="ECO:0000313" key="3">
    <source>
        <dbReference type="Proteomes" id="UP000432715"/>
    </source>
</evidence>
<dbReference type="SUPFAM" id="SSF88713">
    <property type="entry name" value="Glycoside hydrolase/deacetylase"/>
    <property type="match status" value="1"/>
</dbReference>
<comment type="similarity">
    <text evidence="1">Belongs to the LamB/PxpA family.</text>
</comment>
<dbReference type="OrthoDB" id="9773478at2"/>
<keyword evidence="1" id="KW-0547">Nucleotide-binding</keyword>
<gene>
    <name evidence="1" type="primary">pxpA</name>
    <name evidence="2" type="ORF">F8154_11465</name>
</gene>
<dbReference type="NCBIfam" id="NF003814">
    <property type="entry name" value="PRK05406.1-3"/>
    <property type="match status" value="1"/>
</dbReference>
<comment type="caution">
    <text evidence="2">The sequence shown here is derived from an EMBL/GenBank/DDBJ whole genome shotgun (WGS) entry which is preliminary data.</text>
</comment>
<reference evidence="2 3" key="1">
    <citation type="submission" date="2019-10" db="EMBL/GenBank/DDBJ databases">
        <title>Alkaliphilus serpentinus sp. nov. and Alkaliphilus pronyensis sp. nov., two novel anaerobic alkaliphilic species isolated from the serpentinized-hosted hydrothermal field of the Prony Bay (New Caledonia).</title>
        <authorList>
            <person name="Postec A."/>
        </authorList>
    </citation>
    <scope>NUCLEOTIDE SEQUENCE [LARGE SCALE GENOMIC DNA]</scope>
    <source>
        <strain evidence="2 3">LacV</strain>
    </source>
</reference>
<keyword evidence="1" id="KW-0067">ATP-binding</keyword>
<keyword evidence="3" id="KW-1185">Reference proteome</keyword>
<dbReference type="Gene3D" id="3.20.20.370">
    <property type="entry name" value="Glycoside hydrolase/deacetylase"/>
    <property type="match status" value="1"/>
</dbReference>
<evidence type="ECO:0000313" key="2">
    <source>
        <dbReference type="EMBL" id="KAB3532759.1"/>
    </source>
</evidence>
<dbReference type="InterPro" id="IPR011330">
    <property type="entry name" value="Glyco_hydro/deAcase_b/a-brl"/>
</dbReference>
<dbReference type="GO" id="GO:0017168">
    <property type="term" value="F:5-oxoprolinase (ATP-hydrolyzing) activity"/>
    <property type="evidence" value="ECO:0007669"/>
    <property type="project" value="UniProtKB-UniRule"/>
</dbReference>
<comment type="function">
    <text evidence="1">Catalyzes the cleavage of 5-oxoproline to form L-glutamate coupled to the hydrolysis of ATP to ADP and inorganic phosphate.</text>
</comment>
<comment type="catalytic activity">
    <reaction evidence="1">
        <text>5-oxo-L-proline + ATP + 2 H2O = L-glutamate + ADP + phosphate + H(+)</text>
        <dbReference type="Rhea" id="RHEA:10348"/>
        <dbReference type="ChEBI" id="CHEBI:15377"/>
        <dbReference type="ChEBI" id="CHEBI:15378"/>
        <dbReference type="ChEBI" id="CHEBI:29985"/>
        <dbReference type="ChEBI" id="CHEBI:30616"/>
        <dbReference type="ChEBI" id="CHEBI:43474"/>
        <dbReference type="ChEBI" id="CHEBI:58402"/>
        <dbReference type="ChEBI" id="CHEBI:456216"/>
        <dbReference type="EC" id="3.5.2.9"/>
    </reaction>
</comment>
<proteinExistence type="inferred from homology"/>
<keyword evidence="1" id="KW-0378">Hydrolase</keyword>
<dbReference type="PANTHER" id="PTHR30292">
    <property type="entry name" value="UNCHARACTERIZED PROTEIN YBGL-RELATED"/>
    <property type="match status" value="1"/>
</dbReference>
<accession>A0A6I0EXY2</accession>
<dbReference type="Proteomes" id="UP000432715">
    <property type="component" value="Unassembled WGS sequence"/>
</dbReference>
<name>A0A6I0EXY2_9FIRM</name>
<sequence>MLSVDLNCDMGEGFGNYSIGNDRDIINYVSSVNIACGFHAGDPVIMDKTVKLALEKGVAIGAHPAFPDLLGFGRRNMIVSSDEAKAYVIYQVGALKAFVEANGGELNHVKPHGALYNMAASDYKLARAIAEAIYDIDSSLSLIGLANSKLIEAAAEVGIKGLNEVFADRAHSCDGTLVSRSIAGSVIHDVNQCYNRVLGMVKEGKIKSMYGKDIVVKADTICIHGDNEMALEFAKNINIKLKEEGISIKSINKGRRV</sequence>
<dbReference type="Pfam" id="PF03746">
    <property type="entry name" value="LamB_YcsF"/>
    <property type="match status" value="1"/>
</dbReference>
<dbReference type="GO" id="GO:0005975">
    <property type="term" value="P:carbohydrate metabolic process"/>
    <property type="evidence" value="ECO:0007669"/>
    <property type="project" value="InterPro"/>
</dbReference>
<dbReference type="RefSeq" id="WP_151861757.1">
    <property type="nucleotide sequence ID" value="NZ_WBZC01000046.1"/>
</dbReference>
<protein>
    <recommendedName>
        <fullName evidence="1">5-oxoprolinase subunit A</fullName>
        <shortName evidence="1">5-OPase subunit A</shortName>
        <ecNumber evidence="1">3.5.2.9</ecNumber>
    </recommendedName>
    <alternativeName>
        <fullName evidence="1">5-oxoprolinase (ATP-hydrolyzing) subunit A</fullName>
    </alternativeName>
</protein>
<dbReference type="AlphaFoldDB" id="A0A6I0EXY2"/>
<dbReference type="HAMAP" id="MF_00691">
    <property type="entry name" value="PxpA"/>
    <property type="match status" value="1"/>
</dbReference>
<dbReference type="EMBL" id="WBZC01000046">
    <property type="protein sequence ID" value="KAB3532759.1"/>
    <property type="molecule type" value="Genomic_DNA"/>
</dbReference>
<dbReference type="GO" id="GO:0005524">
    <property type="term" value="F:ATP binding"/>
    <property type="evidence" value="ECO:0007669"/>
    <property type="project" value="UniProtKB-UniRule"/>
</dbReference>
<dbReference type="InterPro" id="IPR005501">
    <property type="entry name" value="LamB/YcsF/PxpA-like"/>
</dbReference>
<comment type="subunit">
    <text evidence="1">Forms a complex composed of PxpA, PxpB and PxpC.</text>
</comment>
<dbReference type="NCBIfam" id="NF003816">
    <property type="entry name" value="PRK05406.1-5"/>
    <property type="match status" value="1"/>
</dbReference>